<evidence type="ECO:0000256" key="4">
    <source>
        <dbReference type="PROSITE-ProRule" id="PRU00473"/>
    </source>
</evidence>
<feature type="signal peptide" evidence="5">
    <location>
        <begin position="1"/>
        <end position="25"/>
    </location>
</feature>
<dbReference type="PANTHER" id="PTHR30329">
    <property type="entry name" value="STATOR ELEMENT OF FLAGELLAR MOTOR COMPLEX"/>
    <property type="match status" value="1"/>
</dbReference>
<dbReference type="Gene3D" id="3.30.1330.60">
    <property type="entry name" value="OmpA-like domain"/>
    <property type="match status" value="1"/>
</dbReference>
<dbReference type="SUPFAM" id="SSF103088">
    <property type="entry name" value="OmpA-like"/>
    <property type="match status" value="1"/>
</dbReference>
<feature type="domain" description="OmpA-like" evidence="6">
    <location>
        <begin position="216"/>
        <end position="338"/>
    </location>
</feature>
<comment type="subcellular location">
    <subcellularLocation>
        <location evidence="1">Cell outer membrane</location>
    </subcellularLocation>
</comment>
<evidence type="ECO:0000256" key="2">
    <source>
        <dbReference type="ARBA" id="ARBA00023136"/>
    </source>
</evidence>
<dbReference type="InterPro" id="IPR008969">
    <property type="entry name" value="CarboxyPept-like_regulatory"/>
</dbReference>
<dbReference type="PROSITE" id="PS51123">
    <property type="entry name" value="OMPA_2"/>
    <property type="match status" value="1"/>
</dbReference>
<dbReference type="Pfam" id="PF00691">
    <property type="entry name" value="OmpA"/>
    <property type="match status" value="1"/>
</dbReference>
<dbReference type="InterPro" id="IPR006665">
    <property type="entry name" value="OmpA-like"/>
</dbReference>
<dbReference type="EMBL" id="BAABJX010000036">
    <property type="protein sequence ID" value="GAA4838488.1"/>
    <property type="molecule type" value="Genomic_DNA"/>
</dbReference>
<dbReference type="CDD" id="cd07185">
    <property type="entry name" value="OmpA_C-like"/>
    <property type="match status" value="1"/>
</dbReference>
<organism evidence="7 8">
    <name type="scientific">Algivirga pacifica</name>
    <dbReference type="NCBI Taxonomy" id="1162670"/>
    <lineage>
        <taxon>Bacteria</taxon>
        <taxon>Pseudomonadati</taxon>
        <taxon>Bacteroidota</taxon>
        <taxon>Cytophagia</taxon>
        <taxon>Cytophagales</taxon>
        <taxon>Flammeovirgaceae</taxon>
        <taxon>Algivirga</taxon>
    </lineage>
</organism>
<dbReference type="InterPro" id="IPR050330">
    <property type="entry name" value="Bact_OuterMem_StrucFunc"/>
</dbReference>
<dbReference type="Gene3D" id="2.60.40.1120">
    <property type="entry name" value="Carboxypeptidase-like, regulatory domain"/>
    <property type="match status" value="1"/>
</dbReference>
<evidence type="ECO:0000313" key="7">
    <source>
        <dbReference type="EMBL" id="GAA4838488.1"/>
    </source>
</evidence>
<dbReference type="PRINTS" id="PR01021">
    <property type="entry name" value="OMPADOMAIN"/>
</dbReference>
<feature type="chain" id="PRO_5045472575" description="OmpA-like domain-containing protein" evidence="5">
    <location>
        <begin position="26"/>
        <end position="340"/>
    </location>
</feature>
<dbReference type="SUPFAM" id="SSF49464">
    <property type="entry name" value="Carboxypeptidase regulatory domain-like"/>
    <property type="match status" value="1"/>
</dbReference>
<keyword evidence="2 4" id="KW-0472">Membrane</keyword>
<proteinExistence type="predicted"/>
<keyword evidence="8" id="KW-1185">Reference proteome</keyword>
<evidence type="ECO:0000256" key="5">
    <source>
        <dbReference type="SAM" id="SignalP"/>
    </source>
</evidence>
<dbReference type="Proteomes" id="UP001500298">
    <property type="component" value="Unassembled WGS sequence"/>
</dbReference>
<sequence length="340" mass="39651">MINERIFFLLILMACCFSKSTALFAQSNSYKIIGTVFYEKNGRPLREVLINCYRTHRDTSQQKLRLEYLPEYQSTTDKEGSFTLTLDGTQEYMLTFLSEKYTYSNNFLSFKPINISEGQAMQVSVGMYKGENKILKGKIIDQYTQKPISKAQVYLQGEHTPIYWLSSNTKGQFYFQDQFAEKYNLRISKPYYFQLRESFSLEKKGVHTQVFPLLPVRIGEEYYMRSFFFNINDFSIDEARAQELFFLLEMLINNPSVSVEIGSHTDARGDDEYNMMISQKRANVIVDFLVNKGIDPGRLRSVGYGESKLLNHCENGVMCSNKEHLENRRISVKIIDFDEE</sequence>
<evidence type="ECO:0000256" key="3">
    <source>
        <dbReference type="ARBA" id="ARBA00023237"/>
    </source>
</evidence>
<dbReference type="InterPro" id="IPR036737">
    <property type="entry name" value="OmpA-like_sf"/>
</dbReference>
<protein>
    <recommendedName>
        <fullName evidence="6">OmpA-like domain-containing protein</fullName>
    </recommendedName>
</protein>
<evidence type="ECO:0000256" key="1">
    <source>
        <dbReference type="ARBA" id="ARBA00004442"/>
    </source>
</evidence>
<gene>
    <name evidence="7" type="ORF">GCM10023331_24630</name>
</gene>
<accession>A0ABP9DII0</accession>
<reference evidence="8" key="1">
    <citation type="journal article" date="2019" name="Int. J. Syst. Evol. Microbiol.">
        <title>The Global Catalogue of Microorganisms (GCM) 10K type strain sequencing project: providing services to taxonomists for standard genome sequencing and annotation.</title>
        <authorList>
            <consortium name="The Broad Institute Genomics Platform"/>
            <consortium name="The Broad Institute Genome Sequencing Center for Infectious Disease"/>
            <person name="Wu L."/>
            <person name="Ma J."/>
        </authorList>
    </citation>
    <scope>NUCLEOTIDE SEQUENCE [LARGE SCALE GENOMIC DNA]</scope>
    <source>
        <strain evidence="8">JCM 18326</strain>
    </source>
</reference>
<dbReference type="InterPro" id="IPR006664">
    <property type="entry name" value="OMP_bac"/>
</dbReference>
<evidence type="ECO:0000313" key="8">
    <source>
        <dbReference type="Proteomes" id="UP001500298"/>
    </source>
</evidence>
<name>A0ABP9DII0_9BACT</name>
<comment type="caution">
    <text evidence="7">The sequence shown here is derived from an EMBL/GenBank/DDBJ whole genome shotgun (WGS) entry which is preliminary data.</text>
</comment>
<dbReference type="PANTHER" id="PTHR30329:SF21">
    <property type="entry name" value="LIPOPROTEIN YIAD-RELATED"/>
    <property type="match status" value="1"/>
</dbReference>
<evidence type="ECO:0000259" key="6">
    <source>
        <dbReference type="PROSITE" id="PS51123"/>
    </source>
</evidence>
<keyword evidence="5" id="KW-0732">Signal</keyword>
<keyword evidence="3" id="KW-0998">Cell outer membrane</keyword>